<dbReference type="KEGG" id="chu:CHU_1560"/>
<dbReference type="AlphaFoldDB" id="A0A6N4SRB9"/>
<organism evidence="2 3">
    <name type="scientific">Cytophaga hutchinsonii (strain ATCC 33406 / DSM 1761 / CIP 103989 / NBRC 15051 / NCIMB 9469 / D465)</name>
    <dbReference type="NCBI Taxonomy" id="269798"/>
    <lineage>
        <taxon>Bacteria</taxon>
        <taxon>Pseudomonadati</taxon>
        <taxon>Bacteroidota</taxon>
        <taxon>Cytophagia</taxon>
        <taxon>Cytophagales</taxon>
        <taxon>Cytophagaceae</taxon>
        <taxon>Cytophaga</taxon>
    </lineage>
</organism>
<dbReference type="EMBL" id="CP000383">
    <property type="protein sequence ID" value="ABG58831.1"/>
    <property type="molecule type" value="Genomic_DNA"/>
</dbReference>
<accession>A0A6N4SRB9</accession>
<evidence type="ECO:0000313" key="2">
    <source>
        <dbReference type="EMBL" id="ABG58831.1"/>
    </source>
</evidence>
<evidence type="ECO:0008006" key="4">
    <source>
        <dbReference type="Google" id="ProtNLM"/>
    </source>
</evidence>
<evidence type="ECO:0000313" key="3">
    <source>
        <dbReference type="Proteomes" id="UP000001822"/>
    </source>
</evidence>
<dbReference type="PROSITE" id="PS51257">
    <property type="entry name" value="PROKAR_LIPOPROTEIN"/>
    <property type="match status" value="1"/>
</dbReference>
<feature type="compositionally biased region" description="Basic and acidic residues" evidence="1">
    <location>
        <begin position="56"/>
        <end position="73"/>
    </location>
</feature>
<protein>
    <recommendedName>
        <fullName evidence="4">Lipoprotein</fullName>
    </recommendedName>
</protein>
<dbReference type="Proteomes" id="UP000001822">
    <property type="component" value="Chromosome"/>
</dbReference>
<proteinExistence type="predicted"/>
<gene>
    <name evidence="2" type="ordered locus">CHU_1560</name>
</gene>
<reference evidence="2 3" key="1">
    <citation type="journal article" date="2007" name="Appl. Environ. Microbiol.">
        <title>Genome sequence of the cellulolytic gliding bacterium Cytophaga hutchinsonii.</title>
        <authorList>
            <person name="Xie G."/>
            <person name="Bruce D.C."/>
            <person name="Challacombe J.F."/>
            <person name="Chertkov O."/>
            <person name="Detter J.C."/>
            <person name="Gilna P."/>
            <person name="Han C.S."/>
            <person name="Lucas S."/>
            <person name="Misra M."/>
            <person name="Myers G.L."/>
            <person name="Richardson P."/>
            <person name="Tapia R."/>
            <person name="Thayer N."/>
            <person name="Thompson L.S."/>
            <person name="Brettin T.S."/>
            <person name="Henrissat B."/>
            <person name="Wilson D.B."/>
            <person name="McBride M.J."/>
        </authorList>
    </citation>
    <scope>NUCLEOTIDE SEQUENCE [LARGE SCALE GENOMIC DNA]</scope>
    <source>
        <strain evidence="3">ATCC 33406 / DSM 1761 / CIP 103989 / NBRC 15051 / NCIMB 9469 / D465</strain>
    </source>
</reference>
<name>A0A6N4SRB9_CYTH3</name>
<feature type="region of interest" description="Disordered" evidence="1">
    <location>
        <begin position="38"/>
        <end position="104"/>
    </location>
</feature>
<keyword evidence="3" id="KW-1185">Reference proteome</keyword>
<sequence length="104" mass="11784">MRTDTKTNLCMKRLLIGTLLLTSLFSCSGKKQYYMSKREKTSQKGYHANSANKIVNENEKNKAINQKASEKNRQKTNAAASAAAAEKSKSKTKKHSGEYKFYFH</sequence>
<evidence type="ECO:0000256" key="1">
    <source>
        <dbReference type="SAM" id="MobiDB-lite"/>
    </source>
</evidence>